<organism evidence="1 2">
    <name type="scientific">Caerostris darwini</name>
    <dbReference type="NCBI Taxonomy" id="1538125"/>
    <lineage>
        <taxon>Eukaryota</taxon>
        <taxon>Metazoa</taxon>
        <taxon>Ecdysozoa</taxon>
        <taxon>Arthropoda</taxon>
        <taxon>Chelicerata</taxon>
        <taxon>Arachnida</taxon>
        <taxon>Araneae</taxon>
        <taxon>Araneomorphae</taxon>
        <taxon>Entelegynae</taxon>
        <taxon>Araneoidea</taxon>
        <taxon>Araneidae</taxon>
        <taxon>Caerostris</taxon>
    </lineage>
</organism>
<dbReference type="Proteomes" id="UP001054837">
    <property type="component" value="Unassembled WGS sequence"/>
</dbReference>
<proteinExistence type="predicted"/>
<protein>
    <submittedName>
        <fullName evidence="1">Uncharacterized protein</fullName>
    </submittedName>
</protein>
<name>A0AAV4RUT6_9ARAC</name>
<reference evidence="1 2" key="1">
    <citation type="submission" date="2021-06" db="EMBL/GenBank/DDBJ databases">
        <title>Caerostris darwini draft genome.</title>
        <authorList>
            <person name="Kono N."/>
            <person name="Arakawa K."/>
        </authorList>
    </citation>
    <scope>NUCLEOTIDE SEQUENCE [LARGE SCALE GENOMIC DNA]</scope>
</reference>
<comment type="caution">
    <text evidence="1">The sequence shown here is derived from an EMBL/GenBank/DDBJ whole genome shotgun (WGS) entry which is preliminary data.</text>
</comment>
<gene>
    <name evidence="1" type="ORF">CDAR_401541</name>
</gene>
<accession>A0AAV4RUT6</accession>
<dbReference type="AlphaFoldDB" id="A0AAV4RUT6"/>
<sequence>MKSIILDISQNNTLPDDTFPPYPQLFPGRGGWNICREHRVNKNPPSPPVRVFPRTAHDAIEVSSVRHSEGYPEEVLQCKSGVSSEPLWGDPDGT</sequence>
<evidence type="ECO:0000313" key="2">
    <source>
        <dbReference type="Proteomes" id="UP001054837"/>
    </source>
</evidence>
<keyword evidence="2" id="KW-1185">Reference proteome</keyword>
<dbReference type="EMBL" id="BPLQ01006728">
    <property type="protein sequence ID" value="GIY24706.1"/>
    <property type="molecule type" value="Genomic_DNA"/>
</dbReference>
<evidence type="ECO:0000313" key="1">
    <source>
        <dbReference type="EMBL" id="GIY24706.1"/>
    </source>
</evidence>